<protein>
    <submittedName>
        <fullName evidence="2">Secreted protein</fullName>
    </submittedName>
</protein>
<name>A0A0D5YVW1_9FLAO</name>
<organism evidence="2 3">
    <name type="scientific">Flagellimonas lutaonensis</name>
    <dbReference type="NCBI Taxonomy" id="516051"/>
    <lineage>
        <taxon>Bacteria</taxon>
        <taxon>Pseudomonadati</taxon>
        <taxon>Bacteroidota</taxon>
        <taxon>Flavobacteriia</taxon>
        <taxon>Flavobacteriales</taxon>
        <taxon>Flavobacteriaceae</taxon>
        <taxon>Flagellimonas</taxon>
    </lineage>
</organism>
<dbReference type="Pfam" id="PF14059">
    <property type="entry name" value="DUF4251"/>
    <property type="match status" value="1"/>
</dbReference>
<keyword evidence="3" id="KW-1185">Reference proteome</keyword>
<dbReference type="AlphaFoldDB" id="A0A0D5YVW1"/>
<feature type="signal peptide" evidence="1">
    <location>
        <begin position="1"/>
        <end position="27"/>
    </location>
</feature>
<accession>A0A0D5YVW1</accession>
<dbReference type="InterPro" id="IPR025347">
    <property type="entry name" value="DUF4251"/>
</dbReference>
<sequence length="185" mass="20597">MRTLFKFLFVLLLVSVVGCGTSSIPKASPEQLAELENLVENKKIFFEAEWAMPLTTNSLNQISNAGLLPPGSTANQINLIGNNNFLKIDGDSVSAYLPYYGERQMGGVYNQSNAGIKFEGVPTDFEISKDDKKNTYSIKFDVNDRSEAFQVNMTLFPNMTASVNINSNERFSIRYQGKAKKAMQQ</sequence>
<dbReference type="PROSITE" id="PS51257">
    <property type="entry name" value="PROKAR_LIPOPROTEIN"/>
    <property type="match status" value="1"/>
</dbReference>
<dbReference type="PATRIC" id="fig|516051.4.peg.2902"/>
<feature type="chain" id="PRO_5002300351" evidence="1">
    <location>
        <begin position="28"/>
        <end position="185"/>
    </location>
</feature>
<proteinExistence type="predicted"/>
<reference evidence="2 3" key="1">
    <citation type="submission" date="2015-03" db="EMBL/GenBank/DDBJ databases">
        <title>Complete genome sequence of Muricauda lutaonensis CC-HSB-11T, isolated from a coastal hot spring.</title>
        <authorList>
            <person name="Kim K.M."/>
        </authorList>
    </citation>
    <scope>NUCLEOTIDE SEQUENCE [LARGE SCALE GENOMIC DNA]</scope>
    <source>
        <strain evidence="2 3">CC-HSB-11</strain>
    </source>
</reference>
<dbReference type="STRING" id="516051.VC82_2834"/>
<evidence type="ECO:0000313" key="3">
    <source>
        <dbReference type="Proteomes" id="UP000032726"/>
    </source>
</evidence>
<dbReference type="EMBL" id="CP011071">
    <property type="protein sequence ID" value="AKA36380.1"/>
    <property type="molecule type" value="Genomic_DNA"/>
</dbReference>
<dbReference type="Proteomes" id="UP000032726">
    <property type="component" value="Chromosome"/>
</dbReference>
<dbReference type="KEGG" id="mlt:VC82_2834"/>
<dbReference type="OrthoDB" id="1448121at2"/>
<gene>
    <name evidence="2" type="ORF">VC82_2834</name>
</gene>
<keyword evidence="1" id="KW-0732">Signal</keyword>
<evidence type="ECO:0000256" key="1">
    <source>
        <dbReference type="SAM" id="SignalP"/>
    </source>
</evidence>
<dbReference type="RefSeq" id="WP_045802917.1">
    <property type="nucleotide sequence ID" value="NZ_CP011071.1"/>
</dbReference>
<dbReference type="HOGENOM" id="CLU_122390_0_0_10"/>
<dbReference type="Gene3D" id="2.40.128.410">
    <property type="match status" value="1"/>
</dbReference>
<evidence type="ECO:0000313" key="2">
    <source>
        <dbReference type="EMBL" id="AKA36380.1"/>
    </source>
</evidence>